<evidence type="ECO:0000259" key="2">
    <source>
        <dbReference type="Pfam" id="PF15436"/>
    </source>
</evidence>
<dbReference type="OrthoDB" id="5372482at2"/>
<dbReference type="eggNOG" id="COG2863">
    <property type="taxonomic scope" value="Bacteria"/>
</dbReference>
<organism evidence="3 4">
    <name type="scientific">Sulfuricurvum kujiense (strain ATCC BAA-921 / DSM 16994 / JCM 11577 / YK-1)</name>
    <dbReference type="NCBI Taxonomy" id="709032"/>
    <lineage>
        <taxon>Bacteria</taxon>
        <taxon>Pseudomonadati</taxon>
        <taxon>Campylobacterota</taxon>
        <taxon>Epsilonproteobacteria</taxon>
        <taxon>Campylobacterales</taxon>
        <taxon>Sulfurimonadaceae</taxon>
        <taxon>Sulfuricurvum</taxon>
    </lineage>
</organism>
<dbReference type="KEGG" id="sku:Sulku_2179"/>
<feature type="signal peptide" evidence="1">
    <location>
        <begin position="1"/>
        <end position="17"/>
    </location>
</feature>
<name>E4TWJ3_SULKY</name>
<dbReference type="InterPro" id="IPR029276">
    <property type="entry name" value="PgbA_N"/>
</dbReference>
<protein>
    <recommendedName>
        <fullName evidence="2">Plasminogen-binding protein PgbA N-terminal domain-containing protein</fullName>
    </recommendedName>
</protein>
<keyword evidence="4" id="KW-1185">Reference proteome</keyword>
<reference evidence="3 4" key="1">
    <citation type="journal article" date="2012" name="Stand. Genomic Sci.">
        <title>Complete genome sequence of the sulfur compounds oxidizing chemolithoautotroph Sulfuricurvum kujiense type strain (YK-1(T)).</title>
        <authorList>
            <person name="Han C."/>
            <person name="Kotsyurbenko O."/>
            <person name="Chertkov O."/>
            <person name="Held B."/>
            <person name="Lapidus A."/>
            <person name="Nolan M."/>
            <person name="Lucas S."/>
            <person name="Hammon N."/>
            <person name="Deshpande S."/>
            <person name="Cheng J.F."/>
            <person name="Tapia R."/>
            <person name="Goodwin L.A."/>
            <person name="Pitluck S."/>
            <person name="Liolios K."/>
            <person name="Pagani I."/>
            <person name="Ivanova N."/>
            <person name="Mavromatis K."/>
            <person name="Mikhailova N."/>
            <person name="Pati A."/>
            <person name="Chen A."/>
            <person name="Palaniappan K."/>
            <person name="Land M."/>
            <person name="Hauser L."/>
            <person name="Chang Y.J."/>
            <person name="Jeffries C.D."/>
            <person name="Brambilla E.M."/>
            <person name="Rohde M."/>
            <person name="Spring S."/>
            <person name="Sikorski J."/>
            <person name="Goker M."/>
            <person name="Woyke T."/>
            <person name="Bristow J."/>
            <person name="Eisen J.A."/>
            <person name="Markowitz V."/>
            <person name="Hugenholtz P."/>
            <person name="Kyrpides N.C."/>
            <person name="Klenk H.P."/>
            <person name="Detter J.C."/>
        </authorList>
    </citation>
    <scope>NUCLEOTIDE SEQUENCE [LARGE SCALE GENOMIC DNA]</scope>
    <source>
        <strain evidence="4">ATCC BAA-921 / DSM 16994 / JCM 11577 / YK-1</strain>
    </source>
</reference>
<keyword evidence="1" id="KW-0732">Signal</keyword>
<dbReference type="EMBL" id="CP002355">
    <property type="protein sequence ID" value="ADR34839.1"/>
    <property type="molecule type" value="Genomic_DNA"/>
</dbReference>
<feature type="domain" description="Plasminogen-binding protein PgbA N-terminal" evidence="2">
    <location>
        <begin position="21"/>
        <end position="233"/>
    </location>
</feature>
<dbReference type="Proteomes" id="UP000008721">
    <property type="component" value="Chromosome"/>
</dbReference>
<dbReference type="Pfam" id="PF15436">
    <property type="entry name" value="PGBA_N"/>
    <property type="match status" value="1"/>
</dbReference>
<evidence type="ECO:0000256" key="1">
    <source>
        <dbReference type="SAM" id="SignalP"/>
    </source>
</evidence>
<accession>E4TWJ3</accession>
<evidence type="ECO:0000313" key="4">
    <source>
        <dbReference type="Proteomes" id="UP000008721"/>
    </source>
</evidence>
<proteinExistence type="predicted"/>
<dbReference type="STRING" id="709032.Sulku_2179"/>
<gene>
    <name evidence="3" type="ordered locus">Sulku_2179</name>
</gene>
<feature type="chain" id="PRO_5003187390" description="Plasminogen-binding protein PgbA N-terminal domain-containing protein" evidence="1">
    <location>
        <begin position="18"/>
        <end position="265"/>
    </location>
</feature>
<dbReference type="RefSeq" id="WP_013461036.1">
    <property type="nucleotide sequence ID" value="NC_014762.1"/>
</dbReference>
<dbReference type="HOGENOM" id="CLU_076567_0_0_7"/>
<sequence length="265" mass="29797">MMRIWLITLITCSVLNASPITAPLLDIEQNRASIIAENLQVGMSGFIVRQFDTDHSTIIANARVEQTNPANNRTILTISQYDGLHQDALPGGNWTPKPSDIAVLAYDYERALLIAPNDDTYDAITKSISGVEWVHPDNYASFLSYEGHQTPLVDDFKSYCTANSVGLLYIQSAENLFTLDCKSFTVLQTTPFAAVSEKKQTPFYTRIPTIRAAWWGEGSSSLDSYEPYYLDIIALNNSKSKELYELYKGKFSKESALLRYFETKE</sequence>
<dbReference type="AlphaFoldDB" id="E4TWJ3"/>
<evidence type="ECO:0000313" key="3">
    <source>
        <dbReference type="EMBL" id="ADR34839.1"/>
    </source>
</evidence>